<evidence type="ECO:0000259" key="11">
    <source>
        <dbReference type="Pfam" id="PF03372"/>
    </source>
</evidence>
<evidence type="ECO:0000256" key="9">
    <source>
        <dbReference type="PIRSR" id="PIRSR604808-2"/>
    </source>
</evidence>
<evidence type="ECO:0000256" key="5">
    <source>
        <dbReference type="ARBA" id="ARBA00022763"/>
    </source>
</evidence>
<dbReference type="AlphaFoldDB" id="A0A8C5FR96"/>
<comment type="catalytic activity">
    <reaction evidence="1">
        <text>Exonucleolytic cleavage in the 3'- to 5'-direction to yield nucleoside 5'-phosphates.</text>
        <dbReference type="EC" id="3.1.11.2"/>
    </reaction>
</comment>
<evidence type="ECO:0000256" key="7">
    <source>
        <dbReference type="ARBA" id="ARBA00022842"/>
    </source>
</evidence>
<dbReference type="Gene3D" id="3.60.10.10">
    <property type="entry name" value="Endonuclease/exonuclease/phosphatase"/>
    <property type="match status" value="1"/>
</dbReference>
<keyword evidence="4 9" id="KW-0479">Metal-binding</keyword>
<feature type="binding site" evidence="9">
    <location>
        <position position="133"/>
    </location>
    <ligand>
        <name>Mg(2+)</name>
        <dbReference type="ChEBI" id="CHEBI:18420"/>
        <label>1</label>
    </ligand>
</feature>
<dbReference type="GO" id="GO:0008311">
    <property type="term" value="F:double-stranded DNA 3'-5' DNA exonuclease activity"/>
    <property type="evidence" value="ECO:0007669"/>
    <property type="project" value="UniProtKB-EC"/>
</dbReference>
<keyword evidence="6" id="KW-0378">Hydrolase</keyword>
<dbReference type="EC" id="3.1.11.2" evidence="3"/>
<keyword evidence="5" id="KW-0227">DNA damage</keyword>
<dbReference type="GO" id="GO:0046872">
    <property type="term" value="F:metal ion binding"/>
    <property type="evidence" value="ECO:0007669"/>
    <property type="project" value="UniProtKB-KW"/>
</dbReference>
<accession>A0A8C5FR96</accession>
<evidence type="ECO:0000313" key="13">
    <source>
        <dbReference type="Proteomes" id="UP000694546"/>
    </source>
</evidence>
<keyword evidence="7 9" id="KW-0460">Magnesium</keyword>
<feature type="binding site" evidence="9">
    <location>
        <position position="135"/>
    </location>
    <ligand>
        <name>Mg(2+)</name>
        <dbReference type="ChEBI" id="CHEBI:18420"/>
        <label>1</label>
    </ligand>
</feature>
<evidence type="ECO:0000256" key="10">
    <source>
        <dbReference type="PIRSR" id="PIRSR604808-3"/>
    </source>
</evidence>
<dbReference type="PANTHER" id="PTHR22748">
    <property type="entry name" value="AP ENDONUCLEASE"/>
    <property type="match status" value="1"/>
</dbReference>
<dbReference type="CDD" id="cd09076">
    <property type="entry name" value="L1-EN"/>
    <property type="match status" value="1"/>
</dbReference>
<organism evidence="12 13">
    <name type="scientific">Gadus morhua</name>
    <name type="common">Atlantic cod</name>
    <dbReference type="NCBI Taxonomy" id="8049"/>
    <lineage>
        <taxon>Eukaryota</taxon>
        <taxon>Metazoa</taxon>
        <taxon>Chordata</taxon>
        <taxon>Craniata</taxon>
        <taxon>Vertebrata</taxon>
        <taxon>Euteleostomi</taxon>
        <taxon>Actinopterygii</taxon>
        <taxon>Neopterygii</taxon>
        <taxon>Teleostei</taxon>
        <taxon>Neoteleostei</taxon>
        <taxon>Acanthomorphata</taxon>
        <taxon>Zeiogadaria</taxon>
        <taxon>Gadariae</taxon>
        <taxon>Gadiformes</taxon>
        <taxon>Gadoidei</taxon>
        <taxon>Gadidae</taxon>
        <taxon>Gadus</taxon>
    </lineage>
</organism>
<dbReference type="InterPro" id="IPR036691">
    <property type="entry name" value="Endo/exonu/phosph_ase_sf"/>
</dbReference>
<dbReference type="PANTHER" id="PTHR22748:SF26">
    <property type="entry name" value="ENDONUCLEASE_EXONUCLEASE_PHOSPHATASE DOMAIN-CONTAINING PROTEIN"/>
    <property type="match status" value="1"/>
</dbReference>
<reference evidence="12" key="2">
    <citation type="submission" date="2025-09" db="UniProtKB">
        <authorList>
            <consortium name="Ensembl"/>
        </authorList>
    </citation>
    <scope>IDENTIFICATION</scope>
</reference>
<feature type="binding site" evidence="9">
    <location>
        <position position="31"/>
    </location>
    <ligand>
        <name>Mg(2+)</name>
        <dbReference type="ChEBI" id="CHEBI:18420"/>
        <label>1</label>
    </ligand>
</feature>
<dbReference type="Ensembl" id="ENSGMOT00000057365.1">
    <property type="protein sequence ID" value="ENSGMOP00000055605.1"/>
    <property type="gene ID" value="ENSGMOG00000029652.1"/>
</dbReference>
<evidence type="ECO:0000256" key="3">
    <source>
        <dbReference type="ARBA" id="ARBA00012115"/>
    </source>
</evidence>
<protein>
    <recommendedName>
        <fullName evidence="3">exodeoxyribonuclease III</fullName>
        <ecNumber evidence="3">3.1.11.2</ecNumber>
    </recommendedName>
</protein>
<dbReference type="InterPro" id="IPR005135">
    <property type="entry name" value="Endo/exonuclease/phosphatase"/>
</dbReference>
<keyword evidence="9" id="KW-0464">Manganese</keyword>
<reference evidence="12" key="1">
    <citation type="submission" date="2025-08" db="UniProtKB">
        <authorList>
            <consortium name="Ensembl"/>
        </authorList>
    </citation>
    <scope>IDENTIFICATION</scope>
</reference>
<dbReference type="Proteomes" id="UP000694546">
    <property type="component" value="Chromosome 16"/>
</dbReference>
<dbReference type="Pfam" id="PF03372">
    <property type="entry name" value="Exo_endo_phos"/>
    <property type="match status" value="1"/>
</dbReference>
<feature type="domain" description="Endonuclease/exonuclease/phosphatase" evidence="11">
    <location>
        <begin position="15"/>
        <end position="204"/>
    </location>
</feature>
<dbReference type="GO" id="GO:0006284">
    <property type="term" value="P:base-excision repair"/>
    <property type="evidence" value="ECO:0007669"/>
    <property type="project" value="TreeGrafter"/>
</dbReference>
<keyword evidence="8" id="KW-0234">DNA repair</keyword>
<dbReference type="GO" id="GO:0003906">
    <property type="term" value="F:DNA-(apurinic or apyrimidinic site) endonuclease activity"/>
    <property type="evidence" value="ECO:0007669"/>
    <property type="project" value="TreeGrafter"/>
</dbReference>
<dbReference type="GeneTree" id="ENSGT00950000183016"/>
<feature type="site" description="Transition state stabilizer" evidence="10">
    <location>
        <position position="135"/>
    </location>
</feature>
<dbReference type="GO" id="GO:0008081">
    <property type="term" value="F:phosphoric diester hydrolase activity"/>
    <property type="evidence" value="ECO:0007669"/>
    <property type="project" value="TreeGrafter"/>
</dbReference>
<sequence length="213" mass="23914">KERIIPHNQILLHKILLYLKSLNCDIAMLQETHLNVTEAKKLRQNWVGQLFSSPGGKASRGVSILISKNMPFKSSSVHVDQEGRYIIVSGWLQNEKVTLVNAYAPNILQSKFFASLCPTIARSMEGPLIIVGDFNSVCDPIVDRSSQPLPSDKNISTALREFQSELGITDIWRLVHPDVREYSFYSGAHNSYSRIDYIMMSSNLIQNRHAGAG</sequence>
<proteinExistence type="inferred from homology"/>
<dbReference type="InterPro" id="IPR004808">
    <property type="entry name" value="AP_endonuc_1"/>
</dbReference>
<evidence type="ECO:0000313" key="12">
    <source>
        <dbReference type="Ensembl" id="ENSGMOP00000055605.1"/>
    </source>
</evidence>
<dbReference type="OMA" id="QIWINSI"/>
<dbReference type="GO" id="GO:0005634">
    <property type="term" value="C:nucleus"/>
    <property type="evidence" value="ECO:0007669"/>
    <property type="project" value="TreeGrafter"/>
</dbReference>
<dbReference type="SUPFAM" id="SSF56219">
    <property type="entry name" value="DNase I-like"/>
    <property type="match status" value="1"/>
</dbReference>
<feature type="site" description="Important for catalytic activity" evidence="10">
    <location>
        <position position="196"/>
    </location>
</feature>
<keyword evidence="13" id="KW-1185">Reference proteome</keyword>
<evidence type="ECO:0000256" key="8">
    <source>
        <dbReference type="ARBA" id="ARBA00023204"/>
    </source>
</evidence>
<evidence type="ECO:0000256" key="6">
    <source>
        <dbReference type="ARBA" id="ARBA00022801"/>
    </source>
</evidence>
<evidence type="ECO:0000256" key="4">
    <source>
        <dbReference type="ARBA" id="ARBA00022723"/>
    </source>
</evidence>
<evidence type="ECO:0000256" key="2">
    <source>
        <dbReference type="ARBA" id="ARBA00007092"/>
    </source>
</evidence>
<comment type="similarity">
    <text evidence="2">Belongs to the DNA repair enzymes AP/ExoA family.</text>
</comment>
<name>A0A8C5FR96_GADMO</name>
<evidence type="ECO:0000256" key="1">
    <source>
        <dbReference type="ARBA" id="ARBA00000493"/>
    </source>
</evidence>
<comment type="cofactor">
    <cofactor evidence="9">
        <name>Mg(2+)</name>
        <dbReference type="ChEBI" id="CHEBI:18420"/>
    </cofactor>
    <cofactor evidence="9">
        <name>Mn(2+)</name>
        <dbReference type="ChEBI" id="CHEBI:29035"/>
    </cofactor>
    <text evidence="9">Probably binds two magnesium or manganese ions per subunit.</text>
</comment>